<dbReference type="AlphaFoldDB" id="A0AAD8PFY8"/>
<evidence type="ECO:0000256" key="2">
    <source>
        <dbReference type="ARBA" id="ARBA00010604"/>
    </source>
</evidence>
<evidence type="ECO:0000256" key="11">
    <source>
        <dbReference type="SAM" id="Phobius"/>
    </source>
</evidence>
<reference evidence="12" key="1">
    <citation type="submission" date="2023-08" db="EMBL/GenBank/DDBJ databases">
        <title>Draft sequence of the Babesia gibsoni genome.</title>
        <authorList>
            <person name="Yamagishi J.Y."/>
            <person name="Xuan X.X."/>
        </authorList>
    </citation>
    <scope>NUCLEOTIDE SEQUENCE</scope>
    <source>
        <strain evidence="12">Azabu</strain>
    </source>
</reference>
<keyword evidence="7" id="KW-0653">Protein transport</keyword>
<keyword evidence="8 11" id="KW-1133">Transmembrane helix</keyword>
<evidence type="ECO:0000256" key="1">
    <source>
        <dbReference type="ARBA" id="ARBA00004477"/>
    </source>
</evidence>
<comment type="subcellular location">
    <subcellularLocation>
        <location evidence="1">Endoplasmic reticulum membrane</location>
        <topology evidence="1">Multi-pass membrane protein</topology>
    </subcellularLocation>
</comment>
<sequence length="380" mass="43486">MTEKRYDIGRRELTALMDAMLNGGIKVKSAAEVGKRAVEYTRGDEMMKWILSNKDRVRSMCPTHIEDMDVNKDDELVGICDILIDEGFIYRAQYQPIEGTIEKTASGSFKRPTWPKRLIKTSKQQFDSVGFYIIAYEGNQKWNHFMLFAMITGIFALCMFQAWPLALKLATWYASVVLLSILLTLVVIRLILFSAFWFCGYDYWLFPNLFDEDLGVFDSFRPVHSLKYRNDAAHMIMCRIVCSILVAASIHELGKTHDLKDVGMFAKQSFLDIIEWGHNKLTALPEEQSIYQSIGMDISTEFDAQKSPEEQDEDGMDDDDYKCLLGCGYKSLKHLMKGCMLKCDCMTELLGNPCLADCPEETVRVLTESKVDICKKTRRG</sequence>
<evidence type="ECO:0000256" key="6">
    <source>
        <dbReference type="ARBA" id="ARBA00022824"/>
    </source>
</evidence>
<dbReference type="InterPro" id="IPR004728">
    <property type="entry name" value="Sec62"/>
</dbReference>
<name>A0AAD8PFY8_BABGI</name>
<keyword evidence="6" id="KW-0256">Endoplasmic reticulum</keyword>
<evidence type="ECO:0000256" key="7">
    <source>
        <dbReference type="ARBA" id="ARBA00022927"/>
    </source>
</evidence>
<keyword evidence="13" id="KW-1185">Reference proteome</keyword>
<evidence type="ECO:0000313" key="12">
    <source>
        <dbReference type="EMBL" id="KAK1444654.1"/>
    </source>
</evidence>
<gene>
    <name evidence="12" type="ORF">BgAZ_105600</name>
</gene>
<proteinExistence type="inferred from homology"/>
<keyword evidence="9" id="KW-0811">Translocation</keyword>
<organism evidence="12 13">
    <name type="scientific">Babesia gibsoni</name>
    <dbReference type="NCBI Taxonomy" id="33632"/>
    <lineage>
        <taxon>Eukaryota</taxon>
        <taxon>Sar</taxon>
        <taxon>Alveolata</taxon>
        <taxon>Apicomplexa</taxon>
        <taxon>Aconoidasida</taxon>
        <taxon>Piroplasmida</taxon>
        <taxon>Babesiidae</taxon>
        <taxon>Babesia</taxon>
    </lineage>
</organism>
<dbReference type="Pfam" id="PF03839">
    <property type="entry name" value="Sec62"/>
    <property type="match status" value="1"/>
</dbReference>
<evidence type="ECO:0000256" key="9">
    <source>
        <dbReference type="ARBA" id="ARBA00023010"/>
    </source>
</evidence>
<protein>
    <recommendedName>
        <fullName evidence="3">Translocation protein SEC62</fullName>
    </recommendedName>
</protein>
<evidence type="ECO:0000256" key="5">
    <source>
        <dbReference type="ARBA" id="ARBA00022692"/>
    </source>
</evidence>
<keyword evidence="10 11" id="KW-0472">Membrane</keyword>
<comment type="caution">
    <text evidence="12">The sequence shown here is derived from an EMBL/GenBank/DDBJ whole genome shotgun (WGS) entry which is preliminary data.</text>
</comment>
<dbReference type="PANTHER" id="PTHR12443:SF9">
    <property type="entry name" value="TRANSLOCATION PROTEIN SEC62"/>
    <property type="match status" value="1"/>
</dbReference>
<feature type="transmembrane region" description="Helical" evidence="11">
    <location>
        <begin position="172"/>
        <end position="199"/>
    </location>
</feature>
<evidence type="ECO:0000256" key="8">
    <source>
        <dbReference type="ARBA" id="ARBA00022989"/>
    </source>
</evidence>
<dbReference type="Proteomes" id="UP001230268">
    <property type="component" value="Unassembled WGS sequence"/>
</dbReference>
<dbReference type="GO" id="GO:0005789">
    <property type="term" value="C:endoplasmic reticulum membrane"/>
    <property type="evidence" value="ECO:0007669"/>
    <property type="project" value="UniProtKB-SubCell"/>
</dbReference>
<dbReference type="EMBL" id="JAVEPI010000001">
    <property type="protein sequence ID" value="KAK1444654.1"/>
    <property type="molecule type" value="Genomic_DNA"/>
</dbReference>
<keyword evidence="4" id="KW-0813">Transport</keyword>
<accession>A0AAD8PFY8</accession>
<evidence type="ECO:0000256" key="10">
    <source>
        <dbReference type="ARBA" id="ARBA00023136"/>
    </source>
</evidence>
<keyword evidence="5 11" id="KW-0812">Transmembrane</keyword>
<feature type="transmembrane region" description="Helical" evidence="11">
    <location>
        <begin position="145"/>
        <end position="166"/>
    </location>
</feature>
<dbReference type="PANTHER" id="PTHR12443">
    <property type="entry name" value="TRANSLOCATION PROTEIN SEC62"/>
    <property type="match status" value="1"/>
</dbReference>
<evidence type="ECO:0000256" key="3">
    <source>
        <dbReference type="ARBA" id="ARBA00021257"/>
    </source>
</evidence>
<comment type="similarity">
    <text evidence="2">Belongs to the SEC62 family.</text>
</comment>
<evidence type="ECO:0000256" key="4">
    <source>
        <dbReference type="ARBA" id="ARBA00022448"/>
    </source>
</evidence>
<dbReference type="GO" id="GO:0031204">
    <property type="term" value="P:post-translational protein targeting to membrane, translocation"/>
    <property type="evidence" value="ECO:0007669"/>
    <property type="project" value="TreeGrafter"/>
</dbReference>
<evidence type="ECO:0000313" key="13">
    <source>
        <dbReference type="Proteomes" id="UP001230268"/>
    </source>
</evidence>